<keyword evidence="11" id="KW-0238">DNA-binding</keyword>
<dbReference type="InterPro" id="IPR006293">
    <property type="entry name" value="DNA_helicase_ATP-dep_RecQ_bac"/>
</dbReference>
<dbReference type="InterPro" id="IPR011545">
    <property type="entry name" value="DEAD/DEAH_box_helicase_dom"/>
</dbReference>
<dbReference type="SMART" id="SM00490">
    <property type="entry name" value="HELICc"/>
    <property type="match status" value="1"/>
</dbReference>
<dbReference type="GO" id="GO:0016787">
    <property type="term" value="F:hydrolase activity"/>
    <property type="evidence" value="ECO:0007669"/>
    <property type="project" value="UniProtKB-KW"/>
</dbReference>
<dbReference type="GO" id="GO:0003677">
    <property type="term" value="F:DNA binding"/>
    <property type="evidence" value="ECO:0007669"/>
    <property type="project" value="UniProtKB-KW"/>
</dbReference>
<dbReference type="SUPFAM" id="SSF47819">
    <property type="entry name" value="HRDC-like"/>
    <property type="match status" value="2"/>
</dbReference>
<dbReference type="InterPro" id="IPR027417">
    <property type="entry name" value="P-loop_NTPase"/>
</dbReference>
<evidence type="ECO:0000256" key="11">
    <source>
        <dbReference type="ARBA" id="ARBA00023125"/>
    </source>
</evidence>
<evidence type="ECO:0000259" key="18">
    <source>
        <dbReference type="PROSITE" id="PS50967"/>
    </source>
</evidence>
<dbReference type="GO" id="GO:0005737">
    <property type="term" value="C:cytoplasm"/>
    <property type="evidence" value="ECO:0007669"/>
    <property type="project" value="TreeGrafter"/>
</dbReference>
<keyword evidence="8 21" id="KW-0347">Helicase</keyword>
<feature type="domain" description="HRDC" evidence="18">
    <location>
        <begin position="652"/>
        <end position="731"/>
    </location>
</feature>
<dbReference type="GO" id="GO:0030894">
    <property type="term" value="C:replisome"/>
    <property type="evidence" value="ECO:0007669"/>
    <property type="project" value="TreeGrafter"/>
</dbReference>
<keyword evidence="10" id="KW-0067">ATP-binding</keyword>
<dbReference type="InterPro" id="IPR036388">
    <property type="entry name" value="WH-like_DNA-bd_sf"/>
</dbReference>
<dbReference type="InterPro" id="IPR014001">
    <property type="entry name" value="Helicase_ATP-bd"/>
</dbReference>
<evidence type="ECO:0000259" key="20">
    <source>
        <dbReference type="PROSITE" id="PS51194"/>
    </source>
</evidence>
<keyword evidence="13" id="KW-0234">DNA repair</keyword>
<evidence type="ECO:0000259" key="19">
    <source>
        <dbReference type="PROSITE" id="PS51192"/>
    </source>
</evidence>
<dbReference type="NCBIfam" id="TIGR00614">
    <property type="entry name" value="recQ_fam"/>
    <property type="match status" value="1"/>
</dbReference>
<comment type="cofactor">
    <cofactor evidence="1">
        <name>Mg(2+)</name>
        <dbReference type="ChEBI" id="CHEBI:18420"/>
    </cofactor>
</comment>
<dbReference type="AlphaFoldDB" id="A0A6B1DUA3"/>
<feature type="region of interest" description="Disordered" evidence="17">
    <location>
        <begin position="605"/>
        <end position="652"/>
    </location>
</feature>
<keyword evidence="6" id="KW-0227">DNA damage</keyword>
<dbReference type="GO" id="GO:0006310">
    <property type="term" value="P:DNA recombination"/>
    <property type="evidence" value="ECO:0007669"/>
    <property type="project" value="UniProtKB-UniRule"/>
</dbReference>
<comment type="cofactor">
    <cofactor evidence="2">
        <name>Zn(2+)</name>
        <dbReference type="ChEBI" id="CHEBI:29105"/>
    </cofactor>
</comment>
<evidence type="ECO:0000313" key="21">
    <source>
        <dbReference type="EMBL" id="MYD90566.1"/>
    </source>
</evidence>
<dbReference type="GO" id="GO:0009432">
    <property type="term" value="P:SOS response"/>
    <property type="evidence" value="ECO:0007669"/>
    <property type="project" value="UniProtKB-UniRule"/>
</dbReference>
<dbReference type="GO" id="GO:0006260">
    <property type="term" value="P:DNA replication"/>
    <property type="evidence" value="ECO:0007669"/>
    <property type="project" value="InterPro"/>
</dbReference>
<evidence type="ECO:0000256" key="15">
    <source>
        <dbReference type="ARBA" id="ARBA00034617"/>
    </source>
</evidence>
<dbReference type="EC" id="5.6.2.4" evidence="16"/>
<evidence type="ECO:0000256" key="5">
    <source>
        <dbReference type="ARBA" id="ARBA00022741"/>
    </source>
</evidence>
<name>A0A6B1DUA3_9CHLR</name>
<evidence type="ECO:0000256" key="10">
    <source>
        <dbReference type="ARBA" id="ARBA00022840"/>
    </source>
</evidence>
<dbReference type="FunFam" id="3.40.50.300:FF:001389">
    <property type="entry name" value="ATP-dependent DNA helicase RecQ"/>
    <property type="match status" value="1"/>
</dbReference>
<dbReference type="GO" id="GO:0043138">
    <property type="term" value="F:3'-5' DNA helicase activity"/>
    <property type="evidence" value="ECO:0007669"/>
    <property type="project" value="UniProtKB-EC"/>
</dbReference>
<evidence type="ECO:0000256" key="2">
    <source>
        <dbReference type="ARBA" id="ARBA00001947"/>
    </source>
</evidence>
<dbReference type="SMART" id="SM00956">
    <property type="entry name" value="RQC"/>
    <property type="match status" value="1"/>
</dbReference>
<dbReference type="Pfam" id="PF00270">
    <property type="entry name" value="DEAD"/>
    <property type="match status" value="1"/>
</dbReference>
<dbReference type="GO" id="GO:0046872">
    <property type="term" value="F:metal ion binding"/>
    <property type="evidence" value="ECO:0007669"/>
    <property type="project" value="UniProtKB-KW"/>
</dbReference>
<dbReference type="GO" id="GO:0043590">
    <property type="term" value="C:bacterial nucleoid"/>
    <property type="evidence" value="ECO:0007669"/>
    <property type="project" value="TreeGrafter"/>
</dbReference>
<dbReference type="SMART" id="SM00341">
    <property type="entry name" value="HRDC"/>
    <property type="match status" value="2"/>
</dbReference>
<dbReference type="InterPro" id="IPR018982">
    <property type="entry name" value="RQC_domain"/>
</dbReference>
<dbReference type="CDD" id="cd17920">
    <property type="entry name" value="DEXHc_RecQ"/>
    <property type="match status" value="1"/>
</dbReference>
<dbReference type="PANTHER" id="PTHR13710:SF105">
    <property type="entry name" value="ATP-DEPENDENT DNA HELICASE Q1"/>
    <property type="match status" value="1"/>
</dbReference>
<dbReference type="EMBL" id="VXPY01000069">
    <property type="protein sequence ID" value="MYD90566.1"/>
    <property type="molecule type" value="Genomic_DNA"/>
</dbReference>
<gene>
    <name evidence="21" type="primary">recQ</name>
    <name evidence="21" type="ORF">F4Y08_09570</name>
</gene>
<dbReference type="InterPro" id="IPR004589">
    <property type="entry name" value="DNA_helicase_ATP-dep_RecQ"/>
</dbReference>
<evidence type="ECO:0000256" key="12">
    <source>
        <dbReference type="ARBA" id="ARBA00023172"/>
    </source>
</evidence>
<dbReference type="GO" id="GO:0009378">
    <property type="term" value="F:four-way junction helicase activity"/>
    <property type="evidence" value="ECO:0007669"/>
    <property type="project" value="TreeGrafter"/>
</dbReference>
<organism evidence="21">
    <name type="scientific">Caldilineaceae bacterium SB0662_bin_9</name>
    <dbReference type="NCBI Taxonomy" id="2605258"/>
    <lineage>
        <taxon>Bacteria</taxon>
        <taxon>Bacillati</taxon>
        <taxon>Chloroflexota</taxon>
        <taxon>Caldilineae</taxon>
        <taxon>Caldilineales</taxon>
        <taxon>Caldilineaceae</taxon>
    </lineage>
</organism>
<comment type="caution">
    <text evidence="21">The sequence shown here is derived from an EMBL/GenBank/DDBJ whole genome shotgun (WGS) entry which is preliminary data.</text>
</comment>
<keyword evidence="4" id="KW-0479">Metal-binding</keyword>
<comment type="catalytic activity">
    <reaction evidence="15">
        <text>Couples ATP hydrolysis with the unwinding of duplex DNA by translocating in the 3'-5' direction.</text>
        <dbReference type="EC" id="5.6.2.4"/>
    </reaction>
</comment>
<dbReference type="GO" id="GO:0005524">
    <property type="term" value="F:ATP binding"/>
    <property type="evidence" value="ECO:0007669"/>
    <property type="project" value="UniProtKB-KW"/>
</dbReference>
<evidence type="ECO:0000256" key="16">
    <source>
        <dbReference type="NCBIfam" id="TIGR01389"/>
    </source>
</evidence>
<dbReference type="FunFam" id="3.40.50.300:FF:000156">
    <property type="entry name" value="ATP-dependent DNA helicase recQ"/>
    <property type="match status" value="1"/>
</dbReference>
<dbReference type="Gene3D" id="1.10.150.80">
    <property type="entry name" value="HRDC domain"/>
    <property type="match status" value="2"/>
</dbReference>
<sequence length="731" mass="80937">MQLDVCKPILEQVFGFQSLRPGQADIIEAILQRNHVLGVMPTGAGKSLCYQLPALVLDGLTLVVSPLVALMDDQVAALRLSGVAAETINGNRSRADNRAAWQRVSAGHAKLLYLAPERMMQPRMIASLQRLPVNLIAVDEAHCISKWGPAFRPDYVGLSQLGDLFPGVPIAAFTATADRATRDDICEKLFNRPARVFSQGFDRPNIHLAVQPRRNPRRVLLDFVNARQGQSGIVYCLSRNSTEKTAALLRSHGVDALPYHAGLDAAERLEHQQMFMSRSGMVMVATIAFGMGIDKADIRFVFHADLPASMEAYYQEIGRAGRDGLPADTMMLFGLTDIVQRRRFIDEPDADPEFRRQEHQRLNLLLGYCEGVGCRRQALLGAFDERLEEPCGNCDNCQNPPEEREGMVEGQKVLSAAHRTGQRFGASYLIDVLLGNSTTRIQEWGHDSLPTFGVGRDHNNDEWRSIVRQLVAGSFLSTDIGGHGGLSITPKGRRLLSGEENFSFRIDPQVVASRRRSGSGNEGKYDTLGDRGDKDLFEYLRTTRLALARTHNVPAFMIFSDRTLIEMAFRRPRTPAELKLIPGVGDAKLARFGEVFLSAIGRHVSDQGPSELSVEEESPGMVQESLHAGPQVASGRNRPGSGNEGKHDGLKDREERALFEHLRTTRLTLARADNVPAFRIFSDRTLIEMAIRKPRTPAELQLVPGVGDVKLARFGEVFLSAIGRHMSDQRQ</sequence>
<keyword evidence="5" id="KW-0547">Nucleotide-binding</keyword>
<evidence type="ECO:0000256" key="17">
    <source>
        <dbReference type="SAM" id="MobiDB-lite"/>
    </source>
</evidence>
<keyword evidence="9" id="KW-0862">Zinc</keyword>
<dbReference type="Pfam" id="PF09382">
    <property type="entry name" value="RQC"/>
    <property type="match status" value="1"/>
</dbReference>
<keyword evidence="14" id="KW-0413">Isomerase</keyword>
<feature type="domain" description="Helicase C-terminal" evidence="20">
    <location>
        <begin position="219"/>
        <end position="370"/>
    </location>
</feature>
<evidence type="ECO:0000256" key="1">
    <source>
        <dbReference type="ARBA" id="ARBA00001946"/>
    </source>
</evidence>
<dbReference type="InterPro" id="IPR001650">
    <property type="entry name" value="Helicase_C-like"/>
</dbReference>
<proteinExistence type="inferred from homology"/>
<dbReference type="Pfam" id="PF00271">
    <property type="entry name" value="Helicase_C"/>
    <property type="match status" value="1"/>
</dbReference>
<accession>A0A6B1DUA3</accession>
<dbReference type="PROSITE" id="PS51192">
    <property type="entry name" value="HELICASE_ATP_BIND_1"/>
    <property type="match status" value="1"/>
</dbReference>
<dbReference type="Pfam" id="PF00570">
    <property type="entry name" value="HRDC"/>
    <property type="match status" value="2"/>
</dbReference>
<dbReference type="InterPro" id="IPR044876">
    <property type="entry name" value="HRDC_dom_sf"/>
</dbReference>
<evidence type="ECO:0000256" key="9">
    <source>
        <dbReference type="ARBA" id="ARBA00022833"/>
    </source>
</evidence>
<dbReference type="PANTHER" id="PTHR13710">
    <property type="entry name" value="DNA HELICASE RECQ FAMILY MEMBER"/>
    <property type="match status" value="1"/>
</dbReference>
<dbReference type="SMART" id="SM00487">
    <property type="entry name" value="DEXDc"/>
    <property type="match status" value="1"/>
</dbReference>
<evidence type="ECO:0000256" key="8">
    <source>
        <dbReference type="ARBA" id="ARBA00022806"/>
    </source>
</evidence>
<dbReference type="PROSITE" id="PS50967">
    <property type="entry name" value="HRDC"/>
    <property type="match status" value="2"/>
</dbReference>
<keyword evidence="7 21" id="KW-0378">Hydrolase</keyword>
<evidence type="ECO:0000256" key="4">
    <source>
        <dbReference type="ARBA" id="ARBA00022723"/>
    </source>
</evidence>
<dbReference type="InterPro" id="IPR002121">
    <property type="entry name" value="HRDC_dom"/>
</dbReference>
<evidence type="ECO:0000256" key="3">
    <source>
        <dbReference type="ARBA" id="ARBA00005446"/>
    </source>
</evidence>
<dbReference type="Pfam" id="PF16124">
    <property type="entry name" value="RecQ_Zn_bind"/>
    <property type="match status" value="1"/>
</dbReference>
<dbReference type="NCBIfam" id="TIGR01389">
    <property type="entry name" value="recQ"/>
    <property type="match status" value="1"/>
</dbReference>
<evidence type="ECO:0000256" key="13">
    <source>
        <dbReference type="ARBA" id="ARBA00023204"/>
    </source>
</evidence>
<feature type="domain" description="HRDC" evidence="18">
    <location>
        <begin position="530"/>
        <end position="610"/>
    </location>
</feature>
<protein>
    <recommendedName>
        <fullName evidence="16">DNA helicase RecQ</fullName>
        <ecNumber evidence="16">5.6.2.4</ecNumber>
    </recommendedName>
</protein>
<dbReference type="InterPro" id="IPR010997">
    <property type="entry name" value="HRDC-like_sf"/>
</dbReference>
<dbReference type="PROSITE" id="PS51194">
    <property type="entry name" value="HELICASE_CTER"/>
    <property type="match status" value="1"/>
</dbReference>
<dbReference type="Gene3D" id="1.10.10.10">
    <property type="entry name" value="Winged helix-like DNA-binding domain superfamily/Winged helix DNA-binding domain"/>
    <property type="match status" value="1"/>
</dbReference>
<evidence type="ECO:0000256" key="7">
    <source>
        <dbReference type="ARBA" id="ARBA00022801"/>
    </source>
</evidence>
<comment type="similarity">
    <text evidence="3">Belongs to the helicase family. RecQ subfamily.</text>
</comment>
<dbReference type="CDD" id="cd18794">
    <property type="entry name" value="SF2_C_RecQ"/>
    <property type="match status" value="1"/>
</dbReference>
<reference evidence="21" key="1">
    <citation type="submission" date="2019-09" db="EMBL/GenBank/DDBJ databases">
        <title>Characterisation of the sponge microbiome using genome-centric metagenomics.</title>
        <authorList>
            <person name="Engelberts J.P."/>
            <person name="Robbins S.J."/>
            <person name="De Goeij J.M."/>
            <person name="Aranda M."/>
            <person name="Bell S.C."/>
            <person name="Webster N.S."/>
        </authorList>
    </citation>
    <scope>NUCLEOTIDE SEQUENCE</scope>
    <source>
        <strain evidence="21">SB0662_bin_9</strain>
    </source>
</reference>
<evidence type="ECO:0000256" key="6">
    <source>
        <dbReference type="ARBA" id="ARBA00022763"/>
    </source>
</evidence>
<dbReference type="SUPFAM" id="SSF52540">
    <property type="entry name" value="P-loop containing nucleoside triphosphate hydrolases"/>
    <property type="match status" value="2"/>
</dbReference>
<evidence type="ECO:0000256" key="14">
    <source>
        <dbReference type="ARBA" id="ARBA00023235"/>
    </source>
</evidence>
<feature type="domain" description="Helicase ATP-binding" evidence="19">
    <location>
        <begin position="27"/>
        <end position="195"/>
    </location>
</feature>
<dbReference type="Gene3D" id="3.40.50.300">
    <property type="entry name" value="P-loop containing nucleotide triphosphate hydrolases"/>
    <property type="match status" value="2"/>
</dbReference>
<dbReference type="InterPro" id="IPR032284">
    <property type="entry name" value="RecQ_Zn-bd"/>
</dbReference>
<keyword evidence="12" id="KW-0233">DNA recombination</keyword>
<dbReference type="GO" id="GO:0006281">
    <property type="term" value="P:DNA repair"/>
    <property type="evidence" value="ECO:0007669"/>
    <property type="project" value="UniProtKB-KW"/>
</dbReference>